<feature type="transmembrane region" description="Helical" evidence="2">
    <location>
        <begin position="255"/>
        <end position="273"/>
    </location>
</feature>
<evidence type="ECO:0000256" key="1">
    <source>
        <dbReference type="SAM" id="MobiDB-lite"/>
    </source>
</evidence>
<name>A0AAW1M193_SAPOF</name>
<keyword evidence="4" id="KW-1185">Reference proteome</keyword>
<keyword evidence="2" id="KW-0812">Transmembrane</keyword>
<comment type="caution">
    <text evidence="3">The sequence shown here is derived from an EMBL/GenBank/DDBJ whole genome shotgun (WGS) entry which is preliminary data.</text>
</comment>
<dbReference type="PANTHER" id="PTHR33918:SF4">
    <property type="entry name" value="ABC-2 TYPE TRANSPORTER DOMAIN-CONTAINING PROTEIN"/>
    <property type="match status" value="1"/>
</dbReference>
<organism evidence="3 4">
    <name type="scientific">Saponaria officinalis</name>
    <name type="common">Common soapwort</name>
    <name type="synonym">Lychnis saponaria</name>
    <dbReference type="NCBI Taxonomy" id="3572"/>
    <lineage>
        <taxon>Eukaryota</taxon>
        <taxon>Viridiplantae</taxon>
        <taxon>Streptophyta</taxon>
        <taxon>Embryophyta</taxon>
        <taxon>Tracheophyta</taxon>
        <taxon>Spermatophyta</taxon>
        <taxon>Magnoliopsida</taxon>
        <taxon>eudicotyledons</taxon>
        <taxon>Gunneridae</taxon>
        <taxon>Pentapetalae</taxon>
        <taxon>Caryophyllales</taxon>
        <taxon>Caryophyllaceae</taxon>
        <taxon>Caryophylleae</taxon>
        <taxon>Saponaria</taxon>
    </lineage>
</organism>
<dbReference type="GO" id="GO:0009507">
    <property type="term" value="C:chloroplast"/>
    <property type="evidence" value="ECO:0007669"/>
    <property type="project" value="TreeGrafter"/>
</dbReference>
<feature type="compositionally biased region" description="Polar residues" evidence="1">
    <location>
        <begin position="73"/>
        <end position="85"/>
    </location>
</feature>
<dbReference type="Proteomes" id="UP001443914">
    <property type="component" value="Unassembled WGS sequence"/>
</dbReference>
<feature type="transmembrane region" description="Helical" evidence="2">
    <location>
        <begin position="145"/>
        <end position="164"/>
    </location>
</feature>
<accession>A0AAW1M193</accession>
<evidence type="ECO:0000313" key="4">
    <source>
        <dbReference type="Proteomes" id="UP001443914"/>
    </source>
</evidence>
<proteinExistence type="predicted"/>
<sequence>MGLQSLCSSFSSPNITYLSFRKNVSSGAIVGENQRIQLTSVHKSCPMSGLKWLIRESRLRKMKGMSIMCTSQSDSKTNMNVQPSDSGVKFQVSPRGPSGVPEMKFDGIEPFRGKSGSVSFYGLTHQIIEESKLASSPYKDGGGSFLWILAPAVLMLSFALPQLYVTNAVSSFFEDGLLAETAAALASEVILYVGFAIFLLITDRVQRPYLQFSAKRWSLITGLKGFLEISFFTMGLKVVALLVITYVTWPILRSHAITLIAPILVGYVAQLALENFADRQGSSCWPIVPIIFEVYRLYQLARGVNFVDKLMFVMGGVDATPQIIDRSRALLAVTVTFEAVAVVCLWSLLTFLVRLFPSRPVAEKY</sequence>
<keyword evidence="2" id="KW-0472">Membrane</keyword>
<evidence type="ECO:0000256" key="2">
    <source>
        <dbReference type="SAM" id="Phobius"/>
    </source>
</evidence>
<protein>
    <submittedName>
        <fullName evidence="3">Uncharacterized protein</fullName>
    </submittedName>
</protein>
<dbReference type="EMBL" id="JBDFQZ010000003">
    <property type="protein sequence ID" value="KAK9740580.1"/>
    <property type="molecule type" value="Genomic_DNA"/>
</dbReference>
<dbReference type="AlphaFoldDB" id="A0AAW1M193"/>
<keyword evidence="2" id="KW-1133">Transmembrane helix</keyword>
<feature type="region of interest" description="Disordered" evidence="1">
    <location>
        <begin position="73"/>
        <end position="97"/>
    </location>
</feature>
<dbReference type="PANTHER" id="PTHR33918">
    <property type="entry name" value="OS01G0704200 PROTEIN"/>
    <property type="match status" value="1"/>
</dbReference>
<reference evidence="3" key="1">
    <citation type="submission" date="2024-03" db="EMBL/GenBank/DDBJ databases">
        <title>WGS assembly of Saponaria officinalis var. Norfolk2.</title>
        <authorList>
            <person name="Jenkins J."/>
            <person name="Shu S."/>
            <person name="Grimwood J."/>
            <person name="Barry K."/>
            <person name="Goodstein D."/>
            <person name="Schmutz J."/>
            <person name="Leebens-Mack J."/>
            <person name="Osbourn A."/>
        </authorList>
    </citation>
    <scope>NUCLEOTIDE SEQUENCE [LARGE SCALE GENOMIC DNA]</scope>
    <source>
        <strain evidence="3">JIC</strain>
    </source>
</reference>
<feature type="transmembrane region" description="Helical" evidence="2">
    <location>
        <begin position="226"/>
        <end position="249"/>
    </location>
</feature>
<gene>
    <name evidence="3" type="ORF">RND81_03G045700</name>
</gene>
<feature type="transmembrane region" description="Helical" evidence="2">
    <location>
        <begin position="329"/>
        <end position="356"/>
    </location>
</feature>
<feature type="transmembrane region" description="Helical" evidence="2">
    <location>
        <begin position="184"/>
        <end position="205"/>
    </location>
</feature>
<evidence type="ECO:0000313" key="3">
    <source>
        <dbReference type="EMBL" id="KAK9740580.1"/>
    </source>
</evidence>